<organism evidence="2">
    <name type="scientific">Candidatus Caldatribacterium californiense</name>
    <dbReference type="NCBI Taxonomy" id="1454726"/>
    <lineage>
        <taxon>Bacteria</taxon>
        <taxon>Pseudomonadati</taxon>
        <taxon>Atribacterota</taxon>
        <taxon>Atribacteria</taxon>
        <taxon>Atribacterales</taxon>
        <taxon>Candidatus Caldatribacteriaceae</taxon>
        <taxon>Candidatus Caldatribacterium</taxon>
    </lineage>
</organism>
<proteinExistence type="predicted"/>
<sequence length="194" mass="22419">MEKFRYRVRHCKLAPFHLLAHLDVYRMWERAFRRAAIPVLYSQGFNPRPLFSFPFATPLGVESTTECFEVLCGEPLPPWELQERLNREVPEELAVTQVQALASFDPPLQKILRGIVYVFFFPASWSPKEEWALPEDITVCPLVGSSPVVSFLFKGEKVLWNPLKLAAFLETNSGCPFPRRIVKERLLLWERNGG</sequence>
<dbReference type="NCBIfam" id="TIGR03936">
    <property type="entry name" value="sam_1_link_chp"/>
    <property type="match status" value="1"/>
</dbReference>
<dbReference type="Pfam" id="PF10105">
    <property type="entry name" value="DUF2344"/>
    <property type="match status" value="1"/>
</dbReference>
<evidence type="ECO:0000313" key="2">
    <source>
        <dbReference type="EMBL" id="HGI30202.1"/>
    </source>
</evidence>
<gene>
    <name evidence="2" type="ORF">ENV30_02635</name>
</gene>
<dbReference type="InterPro" id="IPR018768">
    <property type="entry name" value="DUF2344"/>
</dbReference>
<evidence type="ECO:0000259" key="1">
    <source>
        <dbReference type="Pfam" id="PF10105"/>
    </source>
</evidence>
<reference evidence="2" key="1">
    <citation type="journal article" date="2020" name="mSystems">
        <title>Genome- and Community-Level Interaction Insights into Carbon Utilization and Element Cycling Functions of Hydrothermarchaeota in Hydrothermal Sediment.</title>
        <authorList>
            <person name="Zhou Z."/>
            <person name="Liu Y."/>
            <person name="Xu W."/>
            <person name="Pan J."/>
            <person name="Luo Z.H."/>
            <person name="Li M."/>
        </authorList>
    </citation>
    <scope>NUCLEOTIDE SEQUENCE [LARGE SCALE GENOMIC DNA]</scope>
    <source>
        <strain evidence="2">SpSt-747</strain>
    </source>
</reference>
<accession>A0A7V3YFQ7</accession>
<dbReference type="EMBL" id="DTFV01000041">
    <property type="protein sequence ID" value="HGI30202.1"/>
    <property type="molecule type" value="Genomic_DNA"/>
</dbReference>
<comment type="caution">
    <text evidence="2">The sequence shown here is derived from an EMBL/GenBank/DDBJ whole genome shotgun (WGS) entry which is preliminary data.</text>
</comment>
<feature type="domain" description="DUF2344" evidence="1">
    <location>
        <begin position="5"/>
        <end position="124"/>
    </location>
</feature>
<name>A0A7V3YFQ7_9BACT</name>
<dbReference type="AlphaFoldDB" id="A0A7V3YFQ7"/>
<protein>
    <submittedName>
        <fullName evidence="2">DUF2344 domain-containing protein</fullName>
    </submittedName>
</protein>